<dbReference type="Proteomes" id="UP001055811">
    <property type="component" value="Linkage Group LG06"/>
</dbReference>
<gene>
    <name evidence="1" type="ORF">L2E82_32837</name>
</gene>
<protein>
    <submittedName>
        <fullName evidence="1">Uncharacterized protein</fullName>
    </submittedName>
</protein>
<reference evidence="2" key="1">
    <citation type="journal article" date="2022" name="Mol. Ecol. Resour.">
        <title>The genomes of chicory, endive, great burdock and yacon provide insights into Asteraceae palaeo-polyploidization history and plant inulin production.</title>
        <authorList>
            <person name="Fan W."/>
            <person name="Wang S."/>
            <person name="Wang H."/>
            <person name="Wang A."/>
            <person name="Jiang F."/>
            <person name="Liu H."/>
            <person name="Zhao H."/>
            <person name="Xu D."/>
            <person name="Zhang Y."/>
        </authorList>
    </citation>
    <scope>NUCLEOTIDE SEQUENCE [LARGE SCALE GENOMIC DNA]</scope>
    <source>
        <strain evidence="2">cv. Punajuju</strain>
    </source>
</reference>
<organism evidence="1 2">
    <name type="scientific">Cichorium intybus</name>
    <name type="common">Chicory</name>
    <dbReference type="NCBI Taxonomy" id="13427"/>
    <lineage>
        <taxon>Eukaryota</taxon>
        <taxon>Viridiplantae</taxon>
        <taxon>Streptophyta</taxon>
        <taxon>Embryophyta</taxon>
        <taxon>Tracheophyta</taxon>
        <taxon>Spermatophyta</taxon>
        <taxon>Magnoliopsida</taxon>
        <taxon>eudicotyledons</taxon>
        <taxon>Gunneridae</taxon>
        <taxon>Pentapetalae</taxon>
        <taxon>asterids</taxon>
        <taxon>campanulids</taxon>
        <taxon>Asterales</taxon>
        <taxon>Asteraceae</taxon>
        <taxon>Cichorioideae</taxon>
        <taxon>Cichorieae</taxon>
        <taxon>Cichoriinae</taxon>
        <taxon>Cichorium</taxon>
    </lineage>
</organism>
<sequence>MENRSSMGNLSNPGSGFSQGESSSIQTSLLEFSLPDILPIGELHDEPELFPELNINLEDPVHASLDHALDQTPYLLPDPFVEGQPEYSSFLDVHPTSSEFVPLNQGFMADVQNENQLQITHNINIEMNPELGVGFQYQNHLQVIQRNLEGFQNTDFLVENQQLPPIEATNFNESMSIFGSENQDYIQMIPNNNNNTFELNPSIPTTTVAGSRRGFRHSLSREIIVEHFNEPTEKAAKELNIGSTQLKKRCRDLGIEHWPQRQLKSLQTLIDRVEEFGNEFSGAAGLSKDLIPNLKREKEAIIEGSQSGLTDGTKKLIQAAHKVEYKKRKILEKGETSSRTHTQHQSLPSNSGMSSINPGLLEPTSEANFGGFVGDLAWFPPSYSYPQLVPNWNPSSSLPYIHTPQMSQHLAHNHGVMGSNPIETPHLGAPPPMTENIPLSNPQEGTSQPNDGKEWRVEDLFSLPSDSSV</sequence>
<accession>A0ACB9BHJ5</accession>
<name>A0ACB9BHJ5_CICIN</name>
<proteinExistence type="predicted"/>
<evidence type="ECO:0000313" key="2">
    <source>
        <dbReference type="Proteomes" id="UP001055811"/>
    </source>
</evidence>
<dbReference type="EMBL" id="CM042014">
    <property type="protein sequence ID" value="KAI3721819.1"/>
    <property type="molecule type" value="Genomic_DNA"/>
</dbReference>
<comment type="caution">
    <text evidence="1">The sequence shown here is derived from an EMBL/GenBank/DDBJ whole genome shotgun (WGS) entry which is preliminary data.</text>
</comment>
<reference evidence="1 2" key="2">
    <citation type="journal article" date="2022" name="Mol. Ecol. Resour.">
        <title>The genomes of chicory, endive, great burdock and yacon provide insights into Asteraceae paleo-polyploidization history and plant inulin production.</title>
        <authorList>
            <person name="Fan W."/>
            <person name="Wang S."/>
            <person name="Wang H."/>
            <person name="Wang A."/>
            <person name="Jiang F."/>
            <person name="Liu H."/>
            <person name="Zhao H."/>
            <person name="Xu D."/>
            <person name="Zhang Y."/>
        </authorList>
    </citation>
    <scope>NUCLEOTIDE SEQUENCE [LARGE SCALE GENOMIC DNA]</scope>
    <source>
        <strain evidence="2">cv. Punajuju</strain>
        <tissue evidence="1">Leaves</tissue>
    </source>
</reference>
<evidence type="ECO:0000313" key="1">
    <source>
        <dbReference type="EMBL" id="KAI3721819.1"/>
    </source>
</evidence>
<keyword evidence="2" id="KW-1185">Reference proteome</keyword>